<proteinExistence type="predicted"/>
<keyword evidence="3" id="KW-1185">Reference proteome</keyword>
<accession>Q1DBY7</accession>
<dbReference type="EnsemblBacteria" id="ABF91856">
    <property type="protein sequence ID" value="ABF91856"/>
    <property type="gene ID" value="MXAN_1584"/>
</dbReference>
<dbReference type="Proteomes" id="UP000002402">
    <property type="component" value="Chromosome"/>
</dbReference>
<dbReference type="STRING" id="246197.MXAN_1584"/>
<feature type="compositionally biased region" description="Polar residues" evidence="1">
    <location>
        <begin position="51"/>
        <end position="67"/>
    </location>
</feature>
<sequence length="79" mass="8759">MREAPRMEPTIPHRDADGFGALFSEFTEQARRRVRAELREEGQQAPGGTGRSNQEASDTSSVTASHIETTRLEDSGKTR</sequence>
<protein>
    <submittedName>
        <fullName evidence="2">Uncharacterized protein</fullName>
    </submittedName>
</protein>
<feature type="region of interest" description="Disordered" evidence="1">
    <location>
        <begin position="32"/>
        <end position="79"/>
    </location>
</feature>
<feature type="region of interest" description="Disordered" evidence="1">
    <location>
        <begin position="1"/>
        <end position="20"/>
    </location>
</feature>
<gene>
    <name evidence="2" type="ordered locus">MXAN_1584</name>
</gene>
<evidence type="ECO:0000313" key="2">
    <source>
        <dbReference type="EMBL" id="ABF91856.1"/>
    </source>
</evidence>
<name>Q1DBY7_MYXXD</name>
<dbReference type="EMBL" id="CP000113">
    <property type="protein sequence ID" value="ABF91856.1"/>
    <property type="molecule type" value="Genomic_DNA"/>
</dbReference>
<feature type="compositionally biased region" description="Basic and acidic residues" evidence="1">
    <location>
        <begin position="32"/>
        <end position="42"/>
    </location>
</feature>
<dbReference type="KEGG" id="mxa:MXAN_1584"/>
<dbReference type="HOGENOM" id="CLU_2602347_0_0_7"/>
<evidence type="ECO:0000256" key="1">
    <source>
        <dbReference type="SAM" id="MobiDB-lite"/>
    </source>
</evidence>
<dbReference type="AlphaFoldDB" id="Q1DBY7"/>
<feature type="compositionally biased region" description="Basic and acidic residues" evidence="1">
    <location>
        <begin position="1"/>
        <end position="17"/>
    </location>
</feature>
<feature type="compositionally biased region" description="Basic and acidic residues" evidence="1">
    <location>
        <begin position="68"/>
        <end position="79"/>
    </location>
</feature>
<organism evidence="2 3">
    <name type="scientific">Myxococcus xanthus (strain DK1622)</name>
    <dbReference type="NCBI Taxonomy" id="246197"/>
    <lineage>
        <taxon>Bacteria</taxon>
        <taxon>Pseudomonadati</taxon>
        <taxon>Myxococcota</taxon>
        <taxon>Myxococcia</taxon>
        <taxon>Myxococcales</taxon>
        <taxon>Cystobacterineae</taxon>
        <taxon>Myxococcaceae</taxon>
        <taxon>Myxococcus</taxon>
    </lineage>
</organism>
<reference evidence="2 3" key="1">
    <citation type="journal article" date="2006" name="Proc. Natl. Acad. Sci. U.S.A.">
        <title>Evolution of sensory complexity recorded in a myxobacterial genome.</title>
        <authorList>
            <person name="Goldman B.S."/>
            <person name="Nierman W.C."/>
            <person name="Kaiser D."/>
            <person name="Slater S.C."/>
            <person name="Durkin A.S."/>
            <person name="Eisen J.A."/>
            <person name="Ronning C.M."/>
            <person name="Barbazuk W.B."/>
            <person name="Blanchard M."/>
            <person name="Field C."/>
            <person name="Halling C."/>
            <person name="Hinkle G."/>
            <person name="Iartchuk O."/>
            <person name="Kim H.S."/>
            <person name="Mackenzie C."/>
            <person name="Madupu R."/>
            <person name="Miller N."/>
            <person name="Shvartsbeyn A."/>
            <person name="Sullivan S.A."/>
            <person name="Vaudin M."/>
            <person name="Wiegand R."/>
            <person name="Kaplan H.B."/>
        </authorList>
    </citation>
    <scope>NUCLEOTIDE SEQUENCE [LARGE SCALE GENOMIC DNA]</scope>
    <source>
        <strain evidence="3">DK1622</strain>
    </source>
</reference>
<evidence type="ECO:0000313" key="3">
    <source>
        <dbReference type="Proteomes" id="UP000002402"/>
    </source>
</evidence>